<evidence type="ECO:0008006" key="3">
    <source>
        <dbReference type="Google" id="ProtNLM"/>
    </source>
</evidence>
<dbReference type="Proteomes" id="UP000028945">
    <property type="component" value="Chromosome"/>
</dbReference>
<dbReference type="KEGG" id="bpsi:IX83_02240"/>
<dbReference type="EMBL" id="CP009238">
    <property type="protein sequence ID" value="AIL32291.1"/>
    <property type="molecule type" value="Genomic_DNA"/>
</dbReference>
<name>A0A077DDT9_9BURK</name>
<dbReference type="STRING" id="1072685.IX83_02240"/>
<keyword evidence="2" id="KW-1185">Reference proteome</keyword>
<organism evidence="1 2">
    <name type="scientific">Basilea psittacipulmonis DSM 24701</name>
    <dbReference type="NCBI Taxonomy" id="1072685"/>
    <lineage>
        <taxon>Bacteria</taxon>
        <taxon>Pseudomonadati</taxon>
        <taxon>Pseudomonadota</taxon>
        <taxon>Betaproteobacteria</taxon>
        <taxon>Burkholderiales</taxon>
        <taxon>Alcaligenaceae</taxon>
        <taxon>Basilea</taxon>
    </lineage>
</organism>
<sequence length="655" mass="76967">MRISRSFTNFLYIEKPIINGSVVTFNWKIDYDINPSIDSMYVDYDGLVDLDNVPIEVHYSTIIGLLLNKLKVVEYDTIIVTADPIPEKLVRFWLSYHNLENVYFSNTKDVDILKCNSSKAIGNMGILYGGGKDSYYALDFFSKHPNIDNISLISFVIPSSHVNEKELEKRRDSLILEQILNQYNVDVIKIRTNAREIINNYHLELYFAPLGVLVWLNLFQFITFSYEYCHYFVSKEGEKQFGFKRSQHSYIEYISNFYSLFFAQNELNIFNANQHMTELSSFGYLVKTKPDFYKTLVMCESTVNPNEKWCCSCSKCGEFVLYSMYYNLKQNDIDMDWFFSESKWIKKIIEKISLQPKGSFIQGSTFFLHFDSFKFILNSLYERKVSFKSEQAQINFNLLVDFYREDANLFHEDCFYYDILKKIYPSSLYQYSIKQLSRILPSKIAPKEKKAGNEVVYFNKNVLPIIKEIKGIIDPMFFSQRLISNRMGVNNLQSSPRRIYVENVDFQLINSLTEKDIAYTLNNKMLDFYFIKNPLLKGDGCKIILNIPSYLNYSVLCFKLNIPYCSEKLEERFDVYLSVNDKTEKINMGDNKNILFKYINVSNDNINISLEIKSNRNLEPWQWGKACRLILKDFLWFKNLSVAEQFVNSKVVTLS</sequence>
<reference evidence="1 2" key="1">
    <citation type="journal article" date="2014" name="BMC Genomics">
        <title>A genomic perspective on a new bacterial genus and species from the Alcaligenaceae family, Basilea psittacipulmonis.</title>
        <authorList>
            <person name="Whiteson K.L."/>
            <person name="Hernandez D."/>
            <person name="Lazarevic V."/>
            <person name="Gaia N."/>
            <person name="Farinelli L."/>
            <person name="Francois P."/>
            <person name="Pilo P."/>
            <person name="Frey J."/>
            <person name="Schrenzel J."/>
        </authorList>
    </citation>
    <scope>NUCLEOTIDE SEQUENCE [LARGE SCALE GENOMIC DNA]</scope>
    <source>
        <strain evidence="1 2">DSM 24701</strain>
    </source>
</reference>
<protein>
    <recommendedName>
        <fullName evidence="3">UDP-N-acetyl-alpha-D-muramoyl-L-alanyl-L-glutamate epimerase</fullName>
    </recommendedName>
</protein>
<dbReference type="AlphaFoldDB" id="A0A077DDT9"/>
<gene>
    <name evidence="1" type="ORF">IX83_02240</name>
</gene>
<dbReference type="RefSeq" id="WP_038498679.1">
    <property type="nucleotide sequence ID" value="NZ_CP009238.1"/>
</dbReference>
<accession>A0A077DDT9</accession>
<proteinExistence type="predicted"/>
<dbReference type="HOGENOM" id="CLU_418375_0_0_4"/>
<dbReference type="OrthoDB" id="2462219at2"/>
<evidence type="ECO:0000313" key="1">
    <source>
        <dbReference type="EMBL" id="AIL32291.1"/>
    </source>
</evidence>
<evidence type="ECO:0000313" key="2">
    <source>
        <dbReference type="Proteomes" id="UP000028945"/>
    </source>
</evidence>